<sequence length="508" mass="59549">MKLSPALIRQHLKEKYSMDDGRLLTEERFFARPLFYEKDEKTLPDRLYLAMQDAVPKADLGTAASSFFIIIRQDGQAEYDGFDNVLEISGSFSICQLFNDIQRIYDFYEEWEQMMNAVLHEEKDLQEMLDRSVKVFGNPVTISTSDLSLIAHSSIMDEEPGLRELIKPDNLYEYGTAFMQDSQYAELRNKKEAFFYPEYITGYRSLCLNVFDRGVYRYRIAIPEIMRKFVPGDVEALVSFGGFISKILEKRSADGKENVHTLHHILLQVVENEEKELAQIEQELFEYGWVPEHRYVCMNFKVPMIDKQNMSVNFICKHIESLVHSSCAFQFESDIVVYINLTRFNGDTEDVFDKLVYFLRDSYLKAGISNEFSGFRYLRYYFKQASAGLSTGSRRNIYQWIHRFDEVALDYLLEQSTAQIPAVLCSSEKLLELKEYDKGHNTEFYETLRVYLNNHLNAVQSAKELFIHRSTFLYRMDRIKELIGLETEDAGMMLYLMISYRLLDMQNL</sequence>
<dbReference type="Pfam" id="PF13556">
    <property type="entry name" value="HTH_30"/>
    <property type="match status" value="1"/>
</dbReference>
<evidence type="ECO:0000313" key="2">
    <source>
        <dbReference type="EMBL" id="PWJ79386.1"/>
    </source>
</evidence>
<dbReference type="PANTHER" id="PTHR33744">
    <property type="entry name" value="CARBOHYDRATE DIACID REGULATOR"/>
    <property type="match status" value="1"/>
</dbReference>
<dbReference type="Proteomes" id="UP000245412">
    <property type="component" value="Unassembled WGS sequence"/>
</dbReference>
<dbReference type="InterPro" id="IPR025736">
    <property type="entry name" value="PucR_C-HTH_dom"/>
</dbReference>
<protein>
    <submittedName>
        <fullName evidence="2">PucR-like helix-turn-helix protein</fullName>
    </submittedName>
</protein>
<dbReference type="InterPro" id="IPR051448">
    <property type="entry name" value="CdaR-like_regulators"/>
</dbReference>
<comment type="caution">
    <text evidence="2">The sequence shown here is derived from an EMBL/GenBank/DDBJ whole genome shotgun (WGS) entry which is preliminary data.</text>
</comment>
<keyword evidence="3" id="KW-1185">Reference proteome</keyword>
<dbReference type="InterPro" id="IPR042070">
    <property type="entry name" value="PucR_C-HTH_sf"/>
</dbReference>
<evidence type="ECO:0000313" key="3">
    <source>
        <dbReference type="Proteomes" id="UP000245412"/>
    </source>
</evidence>
<dbReference type="PANTHER" id="PTHR33744:SF1">
    <property type="entry name" value="DNA-BINDING TRANSCRIPTIONAL ACTIVATOR ADER"/>
    <property type="match status" value="1"/>
</dbReference>
<dbReference type="Gene3D" id="1.10.10.2840">
    <property type="entry name" value="PucR C-terminal helix-turn-helix domain"/>
    <property type="match status" value="1"/>
</dbReference>
<evidence type="ECO:0000259" key="1">
    <source>
        <dbReference type="Pfam" id="PF13556"/>
    </source>
</evidence>
<dbReference type="RefSeq" id="WP_109624772.1">
    <property type="nucleotide sequence ID" value="NZ_JANKBI010000001.1"/>
</dbReference>
<proteinExistence type="predicted"/>
<name>A0AB73TB43_9FIRM</name>
<dbReference type="EMBL" id="QGGY01000001">
    <property type="protein sequence ID" value="PWJ79386.1"/>
    <property type="molecule type" value="Genomic_DNA"/>
</dbReference>
<gene>
    <name evidence="2" type="ORF">C7383_101768</name>
</gene>
<organism evidence="2 3">
    <name type="scientific">Murimonas intestini</name>
    <dbReference type="NCBI Taxonomy" id="1337051"/>
    <lineage>
        <taxon>Bacteria</taxon>
        <taxon>Bacillati</taxon>
        <taxon>Bacillota</taxon>
        <taxon>Clostridia</taxon>
        <taxon>Lachnospirales</taxon>
        <taxon>Lachnospiraceae</taxon>
        <taxon>Murimonas</taxon>
    </lineage>
</organism>
<feature type="domain" description="PucR C-terminal helix-turn-helix" evidence="1">
    <location>
        <begin position="445"/>
        <end position="501"/>
    </location>
</feature>
<dbReference type="AlphaFoldDB" id="A0AB73TB43"/>
<accession>A0AB73TB43</accession>
<reference evidence="2 3" key="1">
    <citation type="submission" date="2018-05" db="EMBL/GenBank/DDBJ databases">
        <authorList>
            <person name="Goeker M."/>
            <person name="Huntemann M."/>
            <person name="Clum A."/>
            <person name="Pillay M."/>
            <person name="Palaniappan K."/>
            <person name="Varghese N."/>
            <person name="Mikhailova N."/>
            <person name="Stamatis D."/>
            <person name="Reddy T."/>
            <person name="Daum C."/>
            <person name="Shapiro N."/>
            <person name="Ivanova N."/>
            <person name="Kyrpides N."/>
            <person name="Woyke T."/>
        </authorList>
    </citation>
    <scope>NUCLEOTIDE SEQUENCE [LARGE SCALE GENOMIC DNA]</scope>
    <source>
        <strain evidence="2 3">DSM 26524</strain>
    </source>
</reference>